<accession>A0AC35F034</accession>
<dbReference type="Proteomes" id="UP000887580">
    <property type="component" value="Unplaced"/>
</dbReference>
<evidence type="ECO:0000313" key="1">
    <source>
        <dbReference type="Proteomes" id="UP000887580"/>
    </source>
</evidence>
<organism evidence="1 2">
    <name type="scientific">Panagrolaimus sp. PS1159</name>
    <dbReference type="NCBI Taxonomy" id="55785"/>
    <lineage>
        <taxon>Eukaryota</taxon>
        <taxon>Metazoa</taxon>
        <taxon>Ecdysozoa</taxon>
        <taxon>Nematoda</taxon>
        <taxon>Chromadorea</taxon>
        <taxon>Rhabditida</taxon>
        <taxon>Tylenchina</taxon>
        <taxon>Panagrolaimomorpha</taxon>
        <taxon>Panagrolaimoidea</taxon>
        <taxon>Panagrolaimidae</taxon>
        <taxon>Panagrolaimus</taxon>
    </lineage>
</organism>
<evidence type="ECO:0000313" key="2">
    <source>
        <dbReference type="WBParaSite" id="PS1159_v2.g12437.t1"/>
    </source>
</evidence>
<reference evidence="2" key="1">
    <citation type="submission" date="2022-11" db="UniProtKB">
        <authorList>
            <consortium name="WormBaseParasite"/>
        </authorList>
    </citation>
    <scope>IDENTIFICATION</scope>
</reference>
<proteinExistence type="predicted"/>
<dbReference type="WBParaSite" id="PS1159_v2.g12437.t1">
    <property type="protein sequence ID" value="PS1159_v2.g12437.t1"/>
    <property type="gene ID" value="PS1159_v2.g12437"/>
</dbReference>
<protein>
    <submittedName>
        <fullName evidence="2">Uncharacterized protein</fullName>
    </submittedName>
</protein>
<sequence length="65" mass="7078">MGSRLRSAAPSAAGALSASEFKHSFETTPPDNSPNPKALLQRLQELNNFLTDGNKDWSQKSKMVC</sequence>
<name>A0AC35F034_9BILA</name>